<dbReference type="PANTHER" id="PTHR43540">
    <property type="entry name" value="PEROXYUREIDOACRYLATE/UREIDOACRYLATE AMIDOHYDROLASE-RELATED"/>
    <property type="match status" value="1"/>
</dbReference>
<dbReference type="SUPFAM" id="SSF52499">
    <property type="entry name" value="Isochorismatase-like hydrolases"/>
    <property type="match status" value="1"/>
</dbReference>
<evidence type="ECO:0000313" key="4">
    <source>
        <dbReference type="EMBL" id="AXK83075.1"/>
    </source>
</evidence>
<dbReference type="InterPro" id="IPR000868">
    <property type="entry name" value="Isochorismatase-like_dom"/>
</dbReference>
<feature type="domain" description="Isochorismatase-like" evidence="3">
    <location>
        <begin position="19"/>
        <end position="206"/>
    </location>
</feature>
<dbReference type="Proteomes" id="UP000254889">
    <property type="component" value="Chromosome"/>
</dbReference>
<reference evidence="4 5" key="1">
    <citation type="submission" date="2018-07" db="EMBL/GenBank/DDBJ databases">
        <authorList>
            <person name="Quirk P.G."/>
            <person name="Krulwich T.A."/>
        </authorList>
    </citation>
    <scope>NUCLEOTIDE SEQUENCE [LARGE SCALE GENOMIC DNA]</scope>
    <source>
        <strain evidence="4 5">CC-BB4</strain>
    </source>
</reference>
<dbReference type="AlphaFoldDB" id="A0A346A1M8"/>
<dbReference type="KEGG" id="ptaw:DW352_22680"/>
<accession>A0A346A1M8</accession>
<protein>
    <submittedName>
        <fullName evidence="4">Cysteine hydrolase</fullName>
    </submittedName>
</protein>
<gene>
    <name evidence="4" type="ORF">DW352_22680</name>
</gene>
<evidence type="ECO:0000256" key="1">
    <source>
        <dbReference type="ARBA" id="ARBA00022801"/>
    </source>
</evidence>
<evidence type="ECO:0000256" key="2">
    <source>
        <dbReference type="SAM" id="MobiDB-lite"/>
    </source>
</evidence>
<dbReference type="OrthoDB" id="9807387at2"/>
<proteinExistence type="predicted"/>
<dbReference type="Pfam" id="PF00857">
    <property type="entry name" value="Isochorismatase"/>
    <property type="match status" value="1"/>
</dbReference>
<keyword evidence="5" id="KW-1185">Reference proteome</keyword>
<dbReference type="EMBL" id="CP031417">
    <property type="protein sequence ID" value="AXK83075.1"/>
    <property type="molecule type" value="Genomic_DNA"/>
</dbReference>
<dbReference type="PANTHER" id="PTHR43540:SF9">
    <property type="entry name" value="FAMILY HYDROLASE, PUTATIVE (AFU_ORTHOLOGUE AFUA_2G08700)-RELATED"/>
    <property type="match status" value="1"/>
</dbReference>
<evidence type="ECO:0000313" key="5">
    <source>
        <dbReference type="Proteomes" id="UP000254889"/>
    </source>
</evidence>
<feature type="region of interest" description="Disordered" evidence="2">
    <location>
        <begin position="74"/>
        <end position="93"/>
    </location>
</feature>
<sequence length="236" mass="25152">MMITITAEPQSVQIDLARTALLIIDMQRDFLEPGGFGETLGNDVSLLEAAVDPCKAVLAAARDTGMLVIHTREGHRPDLSDAPPAKIERGAPSKRIGDLGPMGRILIRGEPGHDIIDALYPIEGEPVIDKPGKGAFYQTDLQLVLQNNGIENLLVCGVTTEVCVNTTVREANDRGYRCVVLGDCCASYFPEFHAMGLKMIKAQGGIFGWVSDSRAMVAAVGTAAKPSLKYAQGSGS</sequence>
<dbReference type="GO" id="GO:0016787">
    <property type="term" value="F:hydrolase activity"/>
    <property type="evidence" value="ECO:0007669"/>
    <property type="project" value="UniProtKB-KW"/>
</dbReference>
<organism evidence="4 5">
    <name type="scientific">Pseudolabrys taiwanensis</name>
    <dbReference type="NCBI Taxonomy" id="331696"/>
    <lineage>
        <taxon>Bacteria</taxon>
        <taxon>Pseudomonadati</taxon>
        <taxon>Pseudomonadota</taxon>
        <taxon>Alphaproteobacteria</taxon>
        <taxon>Hyphomicrobiales</taxon>
        <taxon>Xanthobacteraceae</taxon>
        <taxon>Pseudolabrys</taxon>
    </lineage>
</organism>
<evidence type="ECO:0000259" key="3">
    <source>
        <dbReference type="Pfam" id="PF00857"/>
    </source>
</evidence>
<dbReference type="Gene3D" id="3.40.50.850">
    <property type="entry name" value="Isochorismatase-like"/>
    <property type="match status" value="1"/>
</dbReference>
<dbReference type="InterPro" id="IPR036380">
    <property type="entry name" value="Isochorismatase-like_sf"/>
</dbReference>
<keyword evidence="1 4" id="KW-0378">Hydrolase</keyword>
<dbReference type="CDD" id="cd00431">
    <property type="entry name" value="cysteine_hydrolases"/>
    <property type="match status" value="1"/>
</dbReference>
<name>A0A346A1M8_9HYPH</name>
<dbReference type="InterPro" id="IPR050272">
    <property type="entry name" value="Isochorismatase-like_hydrls"/>
</dbReference>